<dbReference type="Pfam" id="PF10665">
    <property type="entry name" value="Minor_capsid_1"/>
    <property type="match status" value="1"/>
</dbReference>
<dbReference type="InterPro" id="IPR019612">
    <property type="entry name" value="Minor_capsid_put"/>
</dbReference>
<reference evidence="2" key="1">
    <citation type="submission" date="2019-03" db="EMBL/GenBank/DDBJ databases">
        <title>Weissella sp. 26KH-42 Genome sequencing.</title>
        <authorList>
            <person name="Heo J."/>
            <person name="Kim S.-J."/>
            <person name="Kim J.-S."/>
            <person name="Hong S.-B."/>
            <person name="Kwon S.-W."/>
        </authorList>
    </citation>
    <scope>NUCLEOTIDE SEQUENCE [LARGE SCALE GENOMIC DNA]</scope>
    <source>
        <strain evidence="2">26KH-42</strain>
    </source>
</reference>
<gene>
    <name evidence="1" type="ORF">EQG49_11185</name>
</gene>
<proteinExistence type="predicted"/>
<dbReference type="Proteomes" id="UP000292886">
    <property type="component" value="Chromosome"/>
</dbReference>
<name>A0A4P6YVZ2_9LACO</name>
<evidence type="ECO:0000313" key="1">
    <source>
        <dbReference type="EMBL" id="QBO36970.1"/>
    </source>
</evidence>
<organism evidence="1 2">
    <name type="scientific">Periweissella cryptocerci</name>
    <dbReference type="NCBI Taxonomy" id="2506420"/>
    <lineage>
        <taxon>Bacteria</taxon>
        <taxon>Bacillati</taxon>
        <taxon>Bacillota</taxon>
        <taxon>Bacilli</taxon>
        <taxon>Lactobacillales</taxon>
        <taxon>Lactobacillaceae</taxon>
        <taxon>Periweissella</taxon>
    </lineage>
</organism>
<sequence>MVDIDPRMLVHNVLIKKKIGEDKYQKPIYDTAIQFVKVRFDKSQQFTGSGDGKELFSNGVVFLYARYTSNFGLMDETFKDGIVTDEQGHDYIIKQVTPLSGLFTASAWSYELDVI</sequence>
<dbReference type="KEGG" id="wei:EQG49_11185"/>
<keyword evidence="2" id="KW-1185">Reference proteome</keyword>
<evidence type="ECO:0000313" key="2">
    <source>
        <dbReference type="Proteomes" id="UP000292886"/>
    </source>
</evidence>
<dbReference type="RefSeq" id="WP_133364047.1">
    <property type="nucleotide sequence ID" value="NZ_CP037940.1"/>
</dbReference>
<protein>
    <recommendedName>
        <fullName evidence="3">Capsid protein</fullName>
    </recommendedName>
</protein>
<dbReference type="OrthoDB" id="2912567at2"/>
<dbReference type="EMBL" id="CP037940">
    <property type="protein sequence ID" value="QBO36970.1"/>
    <property type="molecule type" value="Genomic_DNA"/>
</dbReference>
<dbReference type="AlphaFoldDB" id="A0A4P6YVZ2"/>
<evidence type="ECO:0008006" key="3">
    <source>
        <dbReference type="Google" id="ProtNLM"/>
    </source>
</evidence>
<accession>A0A4P6YVZ2</accession>